<feature type="transmembrane region" description="Helical" evidence="1">
    <location>
        <begin position="227"/>
        <end position="244"/>
    </location>
</feature>
<dbReference type="GO" id="GO:0016020">
    <property type="term" value="C:membrane"/>
    <property type="evidence" value="ECO:0007669"/>
    <property type="project" value="InterPro"/>
</dbReference>
<dbReference type="EMBL" id="PCWQ01000007">
    <property type="protein sequence ID" value="PIR06991.1"/>
    <property type="molecule type" value="Genomic_DNA"/>
</dbReference>
<reference evidence="2 3" key="1">
    <citation type="submission" date="2017-09" db="EMBL/GenBank/DDBJ databases">
        <title>Depth-based differentiation of microbial function through sediment-hosted aquifers and enrichment of novel symbionts in the deep terrestrial subsurface.</title>
        <authorList>
            <person name="Probst A.J."/>
            <person name="Ladd B."/>
            <person name="Jarett J.K."/>
            <person name="Geller-Mcgrath D.E."/>
            <person name="Sieber C.M."/>
            <person name="Emerson J.B."/>
            <person name="Anantharaman K."/>
            <person name="Thomas B.C."/>
            <person name="Malmstrom R."/>
            <person name="Stieglmeier M."/>
            <person name="Klingl A."/>
            <person name="Woyke T."/>
            <person name="Ryan C.M."/>
            <person name="Banfield J.F."/>
        </authorList>
    </citation>
    <scope>NUCLEOTIDE SEQUENCE [LARGE SCALE GENOMIC DNA]</scope>
    <source>
        <strain evidence="2">CG11_big_fil_rev_8_21_14_0_20_36_20</strain>
    </source>
</reference>
<dbReference type="InterPro" id="IPR000462">
    <property type="entry name" value="CDP-OH_P_trans"/>
</dbReference>
<gene>
    <name evidence="2" type="ORF">COV55_01025</name>
</gene>
<dbReference type="GO" id="GO:0016780">
    <property type="term" value="F:phosphotransferase activity, for other substituted phosphate groups"/>
    <property type="evidence" value="ECO:0007669"/>
    <property type="project" value="InterPro"/>
</dbReference>
<dbReference type="Pfam" id="PF01066">
    <property type="entry name" value="CDP-OH_P_transf"/>
    <property type="match status" value="1"/>
</dbReference>
<protein>
    <recommendedName>
        <fullName evidence="4">CDP-alcohol phosphatidyltransferase</fullName>
    </recommendedName>
</protein>
<dbReference type="AlphaFoldDB" id="A0A2H0NDL8"/>
<dbReference type="GO" id="GO:0008654">
    <property type="term" value="P:phospholipid biosynthetic process"/>
    <property type="evidence" value="ECO:0007669"/>
    <property type="project" value="InterPro"/>
</dbReference>
<name>A0A2H0NDL8_9BACT</name>
<feature type="transmembrane region" description="Helical" evidence="1">
    <location>
        <begin position="114"/>
        <end position="133"/>
    </location>
</feature>
<proteinExistence type="predicted"/>
<feature type="transmembrane region" description="Helical" evidence="1">
    <location>
        <begin position="74"/>
        <end position="93"/>
    </location>
</feature>
<organism evidence="2 3">
    <name type="scientific">Candidatus Komeilibacteria bacterium CG11_big_fil_rev_8_21_14_0_20_36_20</name>
    <dbReference type="NCBI Taxonomy" id="1974477"/>
    <lineage>
        <taxon>Bacteria</taxon>
        <taxon>Candidatus Komeiliibacteriota</taxon>
    </lineage>
</organism>
<keyword evidence="1" id="KW-1133">Transmembrane helix</keyword>
<evidence type="ECO:0008006" key="4">
    <source>
        <dbReference type="Google" id="ProtNLM"/>
    </source>
</evidence>
<keyword evidence="1" id="KW-0812">Transmembrane</keyword>
<accession>A0A2H0NDL8</accession>
<keyword evidence="1" id="KW-0472">Membrane</keyword>
<sequence>MESIKELKEICQASKRNKPPKFSMAGYLLYRDISIYITKFFLLITNKKINPNFISVLNIILIILGGLTLRHHSFRINILAFILIILSILLDKVDGELARYLKRDTLRGGLLEQVYHFVFMPSILTGLGLKLFFTYQDNIYLFLTLLVVVLIIFNTISSTFIYFMLFFKKIEWVRQYHNQERKITPANRALLKLLKILKFSTIIARNDLMIFMFLLVYVVDFFNSSHFLKWFFIIYITLVAIRFLRIVVTKYLNVDEDAQKIISKLYNSL</sequence>
<feature type="transmembrane region" description="Helical" evidence="1">
    <location>
        <begin position="139"/>
        <end position="167"/>
    </location>
</feature>
<evidence type="ECO:0000256" key="1">
    <source>
        <dbReference type="SAM" id="Phobius"/>
    </source>
</evidence>
<comment type="caution">
    <text evidence="2">The sequence shown here is derived from an EMBL/GenBank/DDBJ whole genome shotgun (WGS) entry which is preliminary data.</text>
</comment>
<dbReference type="InterPro" id="IPR043130">
    <property type="entry name" value="CDP-OH_PTrfase_TM_dom"/>
</dbReference>
<dbReference type="Proteomes" id="UP000230564">
    <property type="component" value="Unassembled WGS sequence"/>
</dbReference>
<evidence type="ECO:0000313" key="2">
    <source>
        <dbReference type="EMBL" id="PIR06991.1"/>
    </source>
</evidence>
<dbReference type="Gene3D" id="1.20.120.1760">
    <property type="match status" value="1"/>
</dbReference>
<evidence type="ECO:0000313" key="3">
    <source>
        <dbReference type="Proteomes" id="UP000230564"/>
    </source>
</evidence>
<feature type="transmembrane region" description="Helical" evidence="1">
    <location>
        <begin position="49"/>
        <end position="68"/>
    </location>
</feature>
<feature type="transmembrane region" description="Helical" evidence="1">
    <location>
        <begin position="202"/>
        <end position="221"/>
    </location>
</feature>